<organism evidence="1 2">
    <name type="scientific">Lupinus albus</name>
    <name type="common">White lupine</name>
    <name type="synonym">Lupinus termis</name>
    <dbReference type="NCBI Taxonomy" id="3870"/>
    <lineage>
        <taxon>Eukaryota</taxon>
        <taxon>Viridiplantae</taxon>
        <taxon>Streptophyta</taxon>
        <taxon>Embryophyta</taxon>
        <taxon>Tracheophyta</taxon>
        <taxon>Spermatophyta</taxon>
        <taxon>Magnoliopsida</taxon>
        <taxon>eudicotyledons</taxon>
        <taxon>Gunneridae</taxon>
        <taxon>Pentapetalae</taxon>
        <taxon>rosids</taxon>
        <taxon>fabids</taxon>
        <taxon>Fabales</taxon>
        <taxon>Fabaceae</taxon>
        <taxon>Papilionoideae</taxon>
        <taxon>50 kb inversion clade</taxon>
        <taxon>genistoids sensu lato</taxon>
        <taxon>core genistoids</taxon>
        <taxon>Genisteae</taxon>
        <taxon>Lupinus</taxon>
    </lineage>
</organism>
<protein>
    <submittedName>
        <fullName evidence="1">Putative hydrolase</fullName>
    </submittedName>
</protein>
<dbReference type="EMBL" id="WOCE01000023">
    <property type="protein sequence ID" value="KAE9586852.1"/>
    <property type="molecule type" value="Genomic_DNA"/>
</dbReference>
<sequence>MKEISTLTAHDPSNLSEKDITGIWLLAWIVNIGHFRDPSHGLFLAWCNSLC</sequence>
<keyword evidence="1" id="KW-0378">Hydrolase</keyword>
<reference evidence="2" key="1">
    <citation type="journal article" date="2020" name="Nat. Commun.">
        <title>Genome sequence of the cluster root forming white lupin.</title>
        <authorList>
            <person name="Hufnagel B."/>
            <person name="Marques A."/>
            <person name="Soriano A."/>
            <person name="Marques L."/>
            <person name="Divol F."/>
            <person name="Doumas P."/>
            <person name="Sallet E."/>
            <person name="Mancinotti D."/>
            <person name="Carrere S."/>
            <person name="Marande W."/>
            <person name="Arribat S."/>
            <person name="Keller J."/>
            <person name="Huneau C."/>
            <person name="Blein T."/>
            <person name="Aime D."/>
            <person name="Laguerre M."/>
            <person name="Taylor J."/>
            <person name="Schubert V."/>
            <person name="Nelson M."/>
            <person name="Geu-Flores F."/>
            <person name="Crespi M."/>
            <person name="Gallardo-Guerrero K."/>
            <person name="Delaux P.-M."/>
            <person name="Salse J."/>
            <person name="Berges H."/>
            <person name="Guyot R."/>
            <person name="Gouzy J."/>
            <person name="Peret B."/>
        </authorList>
    </citation>
    <scope>NUCLEOTIDE SEQUENCE [LARGE SCALE GENOMIC DNA]</scope>
    <source>
        <strain evidence="2">cv. Amiga</strain>
    </source>
</reference>
<evidence type="ECO:0000313" key="1">
    <source>
        <dbReference type="EMBL" id="KAE9586852.1"/>
    </source>
</evidence>
<dbReference type="AlphaFoldDB" id="A0A6A4NA95"/>
<dbReference type="Proteomes" id="UP000447434">
    <property type="component" value="Chromosome 23"/>
</dbReference>
<accession>A0A6A4NA95</accession>
<comment type="caution">
    <text evidence="1">The sequence shown here is derived from an EMBL/GenBank/DDBJ whole genome shotgun (WGS) entry which is preliminary data.</text>
</comment>
<evidence type="ECO:0000313" key="2">
    <source>
        <dbReference type="Proteomes" id="UP000447434"/>
    </source>
</evidence>
<proteinExistence type="predicted"/>
<gene>
    <name evidence="1" type="ORF">Lalb_Chr23g0267551</name>
</gene>
<dbReference type="GO" id="GO:0016787">
    <property type="term" value="F:hydrolase activity"/>
    <property type="evidence" value="ECO:0007669"/>
    <property type="project" value="UniProtKB-KW"/>
</dbReference>
<name>A0A6A4NA95_LUPAL</name>
<keyword evidence="2" id="KW-1185">Reference proteome</keyword>